<comment type="subcellular location">
    <subcellularLocation>
        <location evidence="1">Secreted</location>
    </subcellularLocation>
</comment>
<dbReference type="InterPro" id="IPR037120">
    <property type="entry name" value="Haem_peroxidase_sf_animal"/>
</dbReference>
<organism evidence="10 11">
    <name type="scientific">Hermetia illucens</name>
    <name type="common">Black soldier fly</name>
    <dbReference type="NCBI Taxonomy" id="343691"/>
    <lineage>
        <taxon>Eukaryota</taxon>
        <taxon>Metazoa</taxon>
        <taxon>Ecdysozoa</taxon>
        <taxon>Arthropoda</taxon>
        <taxon>Hexapoda</taxon>
        <taxon>Insecta</taxon>
        <taxon>Pterygota</taxon>
        <taxon>Neoptera</taxon>
        <taxon>Endopterygota</taxon>
        <taxon>Diptera</taxon>
        <taxon>Brachycera</taxon>
        <taxon>Stratiomyomorpha</taxon>
        <taxon>Stratiomyidae</taxon>
        <taxon>Hermetiinae</taxon>
        <taxon>Hermetia</taxon>
    </lineage>
</organism>
<dbReference type="InParanoid" id="A0A7R8UC79"/>
<dbReference type="GO" id="GO:0046872">
    <property type="term" value="F:metal ion binding"/>
    <property type="evidence" value="ECO:0007669"/>
    <property type="project" value="UniProtKB-KW"/>
</dbReference>
<accession>A0A7R8UC79</accession>
<keyword evidence="6" id="KW-0560">Oxidoreductase</keyword>
<dbReference type="GO" id="GO:0006979">
    <property type="term" value="P:response to oxidative stress"/>
    <property type="evidence" value="ECO:0007669"/>
    <property type="project" value="InterPro"/>
</dbReference>
<feature type="binding site" description="axial binding residue" evidence="8">
    <location>
        <position position="390"/>
    </location>
    <ligand>
        <name>heme b</name>
        <dbReference type="ChEBI" id="CHEBI:60344"/>
    </ligand>
    <ligandPart>
        <name>Fe</name>
        <dbReference type="ChEBI" id="CHEBI:18248"/>
    </ligandPart>
</feature>
<gene>
    <name evidence="10" type="ORF">HERILL_LOCUS1186</name>
</gene>
<dbReference type="OrthoDB" id="8025338at2759"/>
<dbReference type="AlphaFoldDB" id="A0A7R8UC79"/>
<keyword evidence="8" id="KW-0479">Metal-binding</keyword>
<dbReference type="GO" id="GO:0020037">
    <property type="term" value="F:heme binding"/>
    <property type="evidence" value="ECO:0007669"/>
    <property type="project" value="InterPro"/>
</dbReference>
<dbReference type="Pfam" id="PF03098">
    <property type="entry name" value="An_peroxidase"/>
    <property type="match status" value="1"/>
</dbReference>
<keyword evidence="4 8" id="KW-0349">Heme</keyword>
<dbReference type="GO" id="GO:0005576">
    <property type="term" value="C:extracellular region"/>
    <property type="evidence" value="ECO:0007669"/>
    <property type="project" value="UniProtKB-SubCell"/>
</dbReference>
<dbReference type="InterPro" id="IPR010255">
    <property type="entry name" value="Haem_peroxidase_sf"/>
</dbReference>
<keyword evidence="5 9" id="KW-0732">Signal</keyword>
<reference evidence="10 11" key="1">
    <citation type="submission" date="2020-11" db="EMBL/GenBank/DDBJ databases">
        <authorList>
            <person name="Wallbank WR R."/>
            <person name="Pardo Diaz C."/>
            <person name="Kozak K."/>
            <person name="Martin S."/>
            <person name="Jiggins C."/>
            <person name="Moest M."/>
            <person name="Warren A I."/>
            <person name="Generalovic N T."/>
            <person name="Byers J.R.P. K."/>
            <person name="Montejo-Kovacevich G."/>
            <person name="Yen C E."/>
        </authorList>
    </citation>
    <scope>NUCLEOTIDE SEQUENCE [LARGE SCALE GENOMIC DNA]</scope>
</reference>
<evidence type="ECO:0000256" key="3">
    <source>
        <dbReference type="ARBA" id="ARBA00022559"/>
    </source>
</evidence>
<keyword evidence="11" id="KW-1185">Reference proteome</keyword>
<dbReference type="EMBL" id="LR899009">
    <property type="protein sequence ID" value="CAD7077884.1"/>
    <property type="molecule type" value="Genomic_DNA"/>
</dbReference>
<keyword evidence="3" id="KW-0575">Peroxidase</keyword>
<dbReference type="GO" id="GO:0004601">
    <property type="term" value="F:peroxidase activity"/>
    <property type="evidence" value="ECO:0007669"/>
    <property type="project" value="UniProtKB-KW"/>
</dbReference>
<evidence type="ECO:0008006" key="12">
    <source>
        <dbReference type="Google" id="ProtNLM"/>
    </source>
</evidence>
<evidence type="ECO:0000256" key="4">
    <source>
        <dbReference type="ARBA" id="ARBA00022617"/>
    </source>
</evidence>
<evidence type="ECO:0000313" key="10">
    <source>
        <dbReference type="EMBL" id="CAD7077884.1"/>
    </source>
</evidence>
<dbReference type="CDD" id="cd09823">
    <property type="entry name" value="peroxinectin_like"/>
    <property type="match status" value="1"/>
</dbReference>
<evidence type="ECO:0000313" key="11">
    <source>
        <dbReference type="Proteomes" id="UP000594454"/>
    </source>
</evidence>
<evidence type="ECO:0000256" key="6">
    <source>
        <dbReference type="ARBA" id="ARBA00023002"/>
    </source>
</evidence>
<dbReference type="PROSITE" id="PS50292">
    <property type="entry name" value="PEROXIDASE_3"/>
    <property type="match status" value="1"/>
</dbReference>
<sequence length="631" mass="73541">MESKLVSFVLFSVLWQLVLCLSSSNFTIERRWCGTKELNIRCVDVSKTNCRNDKYRSMDGSCNNLRNPAIGMSITAFKRLLPADYNDRVYSLPRSVSGSKLPSARLLSYKAFGRRTIGDPYYTNLNQQWGQVVTHDTSLRMPDGLDGVNQLEVKTQKCCSAYGRYEIRNSSTPCAPIPVPNSDPYFKNYDCIDFDRSVTEKDQGCRGAGGSVPAEQLNGVTHYLDLNLIYGNSIAESRHVRELRGGFLKTSDYNQKWPPQSDRPAYMCQLGNPGDVCYEFGDPRGNQNLGLTTLSIIFLREHNRIARELAEMNRHWDDETLFQEARRINIAQYQYITYYEWNPNFYGYERMKRYKLIYETRGGEYVNDYDQCIDPRSIQEFQHATFRHFHHQIMGYYEMVTESRRVKKEALRLTRYQDKPGVLEEDLKFNKVLRGMCTQHMGLTDMNVDIEAAERFVLGSGLRGKDLKAFDIQRGRDHGIARYNNYREFCGLKRAKSWADYTDFISEKDVQLLRKLYESHEDVDLLVGGAMERHEPYSLVGPTFLCINLIQFHDVRKGDRYFFENGNQPYPFTPDQLAEIRKASAARLMCDNADIEQMQRWAFEHPRGRNSLRRCSELPKVDLRKWKDRKY</sequence>
<evidence type="ECO:0000256" key="1">
    <source>
        <dbReference type="ARBA" id="ARBA00004613"/>
    </source>
</evidence>
<dbReference type="Gene3D" id="1.10.640.10">
    <property type="entry name" value="Haem peroxidase domain superfamily, animal type"/>
    <property type="match status" value="1"/>
</dbReference>
<keyword evidence="7 8" id="KW-0408">Iron</keyword>
<dbReference type="SUPFAM" id="SSF48113">
    <property type="entry name" value="Heme-dependent peroxidases"/>
    <property type="match status" value="1"/>
</dbReference>
<name>A0A7R8UC79_HERIL</name>
<feature type="chain" id="PRO_5031444283" description="Peroxidase" evidence="9">
    <location>
        <begin position="21"/>
        <end position="631"/>
    </location>
</feature>
<keyword evidence="2" id="KW-0964">Secreted</keyword>
<evidence type="ECO:0000256" key="7">
    <source>
        <dbReference type="ARBA" id="ARBA00023004"/>
    </source>
</evidence>
<evidence type="ECO:0000256" key="9">
    <source>
        <dbReference type="SAM" id="SignalP"/>
    </source>
</evidence>
<proteinExistence type="predicted"/>
<dbReference type="FunFam" id="1.10.640.10:FF:000003">
    <property type="entry name" value="chorion peroxidase"/>
    <property type="match status" value="1"/>
</dbReference>
<protein>
    <recommendedName>
        <fullName evidence="12">Peroxidase</fullName>
    </recommendedName>
</protein>
<dbReference type="Proteomes" id="UP000594454">
    <property type="component" value="Chromosome 1"/>
</dbReference>
<dbReference type="PANTHER" id="PTHR11475">
    <property type="entry name" value="OXIDASE/PEROXIDASE"/>
    <property type="match status" value="1"/>
</dbReference>
<evidence type="ECO:0000256" key="8">
    <source>
        <dbReference type="PIRSR" id="PIRSR619791-2"/>
    </source>
</evidence>
<dbReference type="InterPro" id="IPR019791">
    <property type="entry name" value="Haem_peroxidase_animal"/>
</dbReference>
<feature type="signal peptide" evidence="9">
    <location>
        <begin position="1"/>
        <end position="20"/>
    </location>
</feature>
<evidence type="ECO:0000256" key="5">
    <source>
        <dbReference type="ARBA" id="ARBA00022729"/>
    </source>
</evidence>
<dbReference type="GO" id="GO:0022412">
    <property type="term" value="P:cellular process involved in reproduction in multicellular organism"/>
    <property type="evidence" value="ECO:0007669"/>
    <property type="project" value="UniProtKB-ARBA"/>
</dbReference>
<dbReference type="PRINTS" id="PR00457">
    <property type="entry name" value="ANPEROXIDASE"/>
</dbReference>
<evidence type="ECO:0000256" key="2">
    <source>
        <dbReference type="ARBA" id="ARBA00022525"/>
    </source>
</evidence>
<dbReference type="PANTHER" id="PTHR11475:SF86">
    <property type="entry name" value="PEROXIDASE"/>
    <property type="match status" value="1"/>
</dbReference>